<feature type="domain" description="Putative zinc-finger" evidence="4">
    <location>
        <begin position="48"/>
        <end position="75"/>
    </location>
</feature>
<dbReference type="GeneID" id="89530919"/>
<feature type="region of interest" description="Disordered" evidence="3">
    <location>
        <begin position="1"/>
        <end position="34"/>
    </location>
</feature>
<evidence type="ECO:0000256" key="3">
    <source>
        <dbReference type="SAM" id="MobiDB-lite"/>
    </source>
</evidence>
<dbReference type="EMBL" id="JALXTC010000081">
    <property type="protein sequence ID" value="MCT2118845.1"/>
    <property type="molecule type" value="Genomic_DNA"/>
</dbReference>
<evidence type="ECO:0000313" key="7">
    <source>
        <dbReference type="EMBL" id="TCW24680.1"/>
    </source>
</evidence>
<accession>A0A4R3ZVQ5</accession>
<name>A0A4R3ZVQ5_9ACTN</name>
<keyword evidence="2" id="KW-0804">Transcription</keyword>
<dbReference type="Pfam" id="PF13490">
    <property type="entry name" value="zf-HC2"/>
    <property type="match status" value="1"/>
</dbReference>
<protein>
    <submittedName>
        <fullName evidence="6">Anti-sigma factor</fullName>
    </submittedName>
    <submittedName>
        <fullName evidence="7">Putative zinc finger protein</fullName>
    </submittedName>
    <submittedName>
        <fullName evidence="5">Zf-HC2 domain-containing protein</fullName>
    </submittedName>
</protein>
<dbReference type="Proteomes" id="UP000295805">
    <property type="component" value="Unassembled WGS sequence"/>
</dbReference>
<gene>
    <name evidence="6" type="ORF">AB6N35_16040</name>
    <name evidence="7" type="ORF">EDD19_106136</name>
    <name evidence="5" type="ORF">M3D93_13985</name>
</gene>
<dbReference type="Proteomes" id="UP001206890">
    <property type="component" value="Unassembled WGS sequence"/>
</dbReference>
<evidence type="ECO:0000313" key="9">
    <source>
        <dbReference type="Proteomes" id="UP001560293"/>
    </source>
</evidence>
<sequence>MDRHRHGRGSAPEFRLSQTSAREVVGRTGPPRTREHFLSTDHLSIEAAAAYVDGRLPEAGQSRADAHLARCANCRREVEGQREARHALRGSGPIHMPRELLERLRNLDDLTVAAHGPADDRDGTPAPAEASATAWARLLRRLRRRGR</sequence>
<evidence type="ECO:0000256" key="1">
    <source>
        <dbReference type="ARBA" id="ARBA00023015"/>
    </source>
</evidence>
<reference evidence="6" key="4">
    <citation type="submission" date="2024-07" db="EMBL/GenBank/DDBJ databases">
        <authorList>
            <person name="Wildschutte H."/>
        </authorList>
    </citation>
    <scope>NUCLEOTIDE SEQUENCE</scope>
    <source>
        <strain evidence="6">N60</strain>
    </source>
</reference>
<dbReference type="InterPro" id="IPR027383">
    <property type="entry name" value="Znf_put"/>
</dbReference>
<dbReference type="AlphaFoldDB" id="A0A4R3ZVQ5"/>
<evidence type="ECO:0000313" key="5">
    <source>
        <dbReference type="EMBL" id="MCT2118845.1"/>
    </source>
</evidence>
<comment type="caution">
    <text evidence="7">The sequence shown here is derived from an EMBL/GenBank/DDBJ whole genome shotgun (WGS) entry which is preliminary data.</text>
</comment>
<dbReference type="RefSeq" id="WP_061227643.1">
    <property type="nucleotide sequence ID" value="NZ_CP143053.1"/>
</dbReference>
<reference evidence="7 8" key="1">
    <citation type="submission" date="2019-03" db="EMBL/GenBank/DDBJ databases">
        <title>Root nodule microbial communities of legume samples collected from USA, Mexico and Botswana.</title>
        <authorList>
            <person name="Hirsch A."/>
        </authorList>
    </citation>
    <scope>NUCLEOTIDE SEQUENCE [LARGE SCALE GENOMIC DNA]</scope>
    <source>
        <strain evidence="7 8">55</strain>
    </source>
</reference>
<evidence type="ECO:0000256" key="2">
    <source>
        <dbReference type="ARBA" id="ARBA00023163"/>
    </source>
</evidence>
<evidence type="ECO:0000313" key="6">
    <source>
        <dbReference type="EMBL" id="MEX6465824.1"/>
    </source>
</evidence>
<keyword evidence="1" id="KW-0805">Transcription regulation</keyword>
<dbReference type="InterPro" id="IPR041916">
    <property type="entry name" value="Anti_sigma_zinc_sf"/>
</dbReference>
<dbReference type="EMBL" id="JBFTEZ010000002">
    <property type="protein sequence ID" value="MEX6465824.1"/>
    <property type="molecule type" value="Genomic_DNA"/>
</dbReference>
<evidence type="ECO:0000313" key="8">
    <source>
        <dbReference type="Proteomes" id="UP000295805"/>
    </source>
</evidence>
<feature type="region of interest" description="Disordered" evidence="3">
    <location>
        <begin position="112"/>
        <end position="132"/>
    </location>
</feature>
<evidence type="ECO:0000259" key="4">
    <source>
        <dbReference type="Pfam" id="PF13490"/>
    </source>
</evidence>
<proteinExistence type="predicted"/>
<keyword evidence="9" id="KW-1185">Reference proteome</keyword>
<organism evidence="7 8">
    <name type="scientific">Dietzia cinnamea</name>
    <dbReference type="NCBI Taxonomy" id="321318"/>
    <lineage>
        <taxon>Bacteria</taxon>
        <taxon>Bacillati</taxon>
        <taxon>Actinomycetota</taxon>
        <taxon>Actinomycetes</taxon>
        <taxon>Mycobacteriales</taxon>
        <taxon>Dietziaceae</taxon>
        <taxon>Dietzia</taxon>
    </lineage>
</organism>
<dbReference type="EMBL" id="SMCX01000006">
    <property type="protein sequence ID" value="TCW24680.1"/>
    <property type="molecule type" value="Genomic_DNA"/>
</dbReference>
<dbReference type="Gene3D" id="1.10.10.1320">
    <property type="entry name" value="Anti-sigma factor, zinc-finger domain"/>
    <property type="match status" value="1"/>
</dbReference>
<reference evidence="5" key="2">
    <citation type="submission" date="2022-04" db="EMBL/GenBank/DDBJ databases">
        <title>Human microbiome associated bacterial genomes.</title>
        <authorList>
            <person name="Sandstrom S."/>
            <person name="Salamzade R."/>
            <person name="Kalan L.R."/>
        </authorList>
    </citation>
    <scope>NUCLEOTIDE SEQUENCE</scope>
    <source>
        <strain evidence="5">P3-SID1762</strain>
    </source>
</reference>
<dbReference type="Proteomes" id="UP001560293">
    <property type="component" value="Unassembled WGS sequence"/>
</dbReference>
<reference evidence="9" key="3">
    <citation type="submission" date="2024-07" db="EMBL/GenBank/DDBJ databases">
        <title>Pseudomonas strain that inhibits Aeromonas fish pathogens.</title>
        <authorList>
            <person name="Wildschutte H."/>
        </authorList>
    </citation>
    <scope>NUCLEOTIDE SEQUENCE [LARGE SCALE GENOMIC DNA]</scope>
    <source>
        <strain evidence="9">n60</strain>
    </source>
</reference>